<accession>A0A391P364</accession>
<keyword evidence="1" id="KW-0812">Transmembrane</keyword>
<dbReference type="AlphaFoldDB" id="A0A391P364"/>
<protein>
    <recommendedName>
        <fullName evidence="4">DUF3784 domain-containing protein</fullName>
    </recommendedName>
</protein>
<sequence>MDNYNQFLSVLVLAAGVYIVYEYVKMLKTGHISEILLLGKGTPESRCKDREAYTKRAYPAVLVLAIVTMAYGIIDFLNFFVVSMAMVDLVFLVIFLIVLFGYMIYTSKLKKKYFRPY</sequence>
<evidence type="ECO:0000256" key="1">
    <source>
        <dbReference type="SAM" id="Phobius"/>
    </source>
</evidence>
<evidence type="ECO:0000313" key="2">
    <source>
        <dbReference type="EMBL" id="GCA68005.1"/>
    </source>
</evidence>
<name>A0A391P364_9FIRM</name>
<comment type="caution">
    <text evidence="2">The sequence shown here is derived from an EMBL/GenBank/DDBJ whole genome shotgun (WGS) entry which is preliminary data.</text>
</comment>
<feature type="transmembrane region" description="Helical" evidence="1">
    <location>
        <begin position="80"/>
        <end position="105"/>
    </location>
</feature>
<keyword evidence="1" id="KW-0472">Membrane</keyword>
<reference evidence="3" key="1">
    <citation type="submission" date="2018-09" db="EMBL/GenBank/DDBJ databases">
        <title>Draft Genome Sequence of Mediterraneibacter sp. KCTC 15684.</title>
        <authorList>
            <person name="Kim J.S."/>
            <person name="Han K.I."/>
            <person name="Suh M.K."/>
            <person name="Lee K.C."/>
            <person name="Eom M.K."/>
            <person name="Lee J.H."/>
            <person name="Park S.H."/>
            <person name="Kang S.W."/>
            <person name="Park J.E."/>
            <person name="Oh B.S."/>
            <person name="Yu S.Y."/>
            <person name="Choi S.H."/>
            <person name="Lee D.H."/>
            <person name="Yoon H."/>
            <person name="Kim B."/>
            <person name="Yang S.J."/>
            <person name="Lee J.S."/>
        </authorList>
    </citation>
    <scope>NUCLEOTIDE SEQUENCE [LARGE SCALE GENOMIC DNA]</scope>
    <source>
        <strain evidence="3">KCTC 15684</strain>
    </source>
</reference>
<dbReference type="Proteomes" id="UP000265643">
    <property type="component" value="Unassembled WGS sequence"/>
</dbReference>
<keyword evidence="1" id="KW-1133">Transmembrane helix</keyword>
<dbReference type="RefSeq" id="WP_117603770.1">
    <property type="nucleotide sequence ID" value="NZ_BHGK01000001.1"/>
</dbReference>
<evidence type="ECO:0008006" key="4">
    <source>
        <dbReference type="Google" id="ProtNLM"/>
    </source>
</evidence>
<feature type="transmembrane region" description="Helical" evidence="1">
    <location>
        <begin position="57"/>
        <end position="74"/>
    </location>
</feature>
<feature type="transmembrane region" description="Helical" evidence="1">
    <location>
        <begin position="6"/>
        <end position="24"/>
    </location>
</feature>
<evidence type="ECO:0000313" key="3">
    <source>
        <dbReference type="Proteomes" id="UP000265643"/>
    </source>
</evidence>
<proteinExistence type="predicted"/>
<dbReference type="EMBL" id="BHGK01000001">
    <property type="protein sequence ID" value="GCA68005.1"/>
    <property type="molecule type" value="Genomic_DNA"/>
</dbReference>
<keyword evidence="3" id="KW-1185">Reference proteome</keyword>
<gene>
    <name evidence="2" type="ORF">KGMB01110_24410</name>
</gene>
<organism evidence="2 3">
    <name type="scientific">Mediterraneibacter butyricigenes</name>
    <dbReference type="NCBI Taxonomy" id="2316025"/>
    <lineage>
        <taxon>Bacteria</taxon>
        <taxon>Bacillati</taxon>
        <taxon>Bacillota</taxon>
        <taxon>Clostridia</taxon>
        <taxon>Lachnospirales</taxon>
        <taxon>Lachnospiraceae</taxon>
        <taxon>Mediterraneibacter</taxon>
    </lineage>
</organism>